<dbReference type="EMBL" id="CABPRJ010000970">
    <property type="protein sequence ID" value="VVC33552.1"/>
    <property type="molecule type" value="Genomic_DNA"/>
</dbReference>
<evidence type="ECO:0000256" key="1">
    <source>
        <dbReference type="PROSITE-ProRule" id="PRU00339"/>
    </source>
</evidence>
<dbReference type="PANTHER" id="PTHR46492">
    <property type="entry name" value="DYNEIN ASSEMBLY FACTOR 4, AXONEMAL"/>
    <property type="match status" value="1"/>
</dbReference>
<dbReference type="Pfam" id="PF04969">
    <property type="entry name" value="CS"/>
    <property type="match status" value="1"/>
</dbReference>
<evidence type="ECO:0000313" key="3">
    <source>
        <dbReference type="EMBL" id="VVC33552.1"/>
    </source>
</evidence>
<proteinExistence type="predicted"/>
<dbReference type="InterPro" id="IPR011990">
    <property type="entry name" value="TPR-like_helical_dom_sf"/>
</dbReference>
<dbReference type="GO" id="GO:0036159">
    <property type="term" value="P:inner dynein arm assembly"/>
    <property type="evidence" value="ECO:0007669"/>
    <property type="project" value="TreeGrafter"/>
</dbReference>
<reference evidence="3 4" key="1">
    <citation type="submission" date="2019-08" db="EMBL/GenBank/DDBJ databases">
        <authorList>
            <person name="Alioto T."/>
            <person name="Alioto T."/>
            <person name="Gomez Garrido J."/>
        </authorList>
    </citation>
    <scope>NUCLEOTIDE SEQUENCE [LARGE SCALE GENOMIC DNA]</scope>
</reference>
<dbReference type="GO" id="GO:0003341">
    <property type="term" value="P:cilium movement"/>
    <property type="evidence" value="ECO:0007669"/>
    <property type="project" value="TreeGrafter"/>
</dbReference>
<feature type="domain" description="CS" evidence="2">
    <location>
        <begin position="3"/>
        <end position="87"/>
    </location>
</feature>
<dbReference type="Proteomes" id="UP000325440">
    <property type="component" value="Unassembled WGS sequence"/>
</dbReference>
<sequence>MPIIVKDFSWWQTDCKVFVQLQIPHVTPKSSDVLTSHKYLKISCLPYIFEAILWDEINDECSKCTFDHGCVLFDLQKKNNLQWEHLMLQASKDELKKLKCKILCEILEEQQKKSEQKAVAKTERNRLAVREQIDCDNKEHQLIETIRNEEKEKVLRELRNWKSKSTPLGNDQNNVKNEKDLFSSNEALRIYEIENDAVPMLPRSRAFKSIEINHTSRHFVTPSRESTKADEQEWLQKQTAARRAAGFVEEDLRPEEHDPEWCLRKGDTFMKEFNYIGALSAYSHGIKLSPKMAVLYLNRSNAHIQVKNYHKAIEDASTALELMVPAVDGNVRWRAEAYYNRGRALIELNTAHLAVGELKVALTLAPDRADVYGPELTRAMDLAPGHERELDKKRQMDLSNAPTVLYK</sequence>
<dbReference type="Gene3D" id="1.25.40.10">
    <property type="entry name" value="Tetratricopeptide repeat domain"/>
    <property type="match status" value="1"/>
</dbReference>
<evidence type="ECO:0000259" key="2">
    <source>
        <dbReference type="PROSITE" id="PS51203"/>
    </source>
</evidence>
<evidence type="ECO:0000313" key="4">
    <source>
        <dbReference type="Proteomes" id="UP000325440"/>
    </source>
</evidence>
<dbReference type="Gene3D" id="2.60.40.790">
    <property type="match status" value="1"/>
</dbReference>
<dbReference type="InterPro" id="IPR008978">
    <property type="entry name" value="HSP20-like_chaperone"/>
</dbReference>
<dbReference type="SUPFAM" id="SSF49764">
    <property type="entry name" value="HSP20-like chaperones"/>
    <property type="match status" value="1"/>
</dbReference>
<dbReference type="PROSITE" id="PS50005">
    <property type="entry name" value="TPR"/>
    <property type="match status" value="1"/>
</dbReference>
<feature type="repeat" description="TPR" evidence="1">
    <location>
        <begin position="335"/>
        <end position="368"/>
    </location>
</feature>
<dbReference type="PROSITE" id="PS51203">
    <property type="entry name" value="CS"/>
    <property type="match status" value="1"/>
</dbReference>
<protein>
    <submittedName>
        <fullName evidence="3">Tetratricopeptide repeat,HSP20-like chaperone,Tetratricopeptide repeat-containing</fullName>
    </submittedName>
</protein>
<keyword evidence="1" id="KW-0802">TPR repeat</keyword>
<gene>
    <name evidence="3" type="ORF">CINCED_3A009490</name>
</gene>
<dbReference type="AlphaFoldDB" id="A0A5E4MT14"/>
<accession>A0A5E4MT14</accession>
<dbReference type="SMART" id="SM00028">
    <property type="entry name" value="TPR"/>
    <property type="match status" value="3"/>
</dbReference>
<dbReference type="OrthoDB" id="348005at2759"/>
<name>A0A5E4MT14_9HEMI</name>
<dbReference type="InterPro" id="IPR007052">
    <property type="entry name" value="CS_dom"/>
</dbReference>
<organism evidence="3 4">
    <name type="scientific">Cinara cedri</name>
    <dbReference type="NCBI Taxonomy" id="506608"/>
    <lineage>
        <taxon>Eukaryota</taxon>
        <taxon>Metazoa</taxon>
        <taxon>Ecdysozoa</taxon>
        <taxon>Arthropoda</taxon>
        <taxon>Hexapoda</taxon>
        <taxon>Insecta</taxon>
        <taxon>Pterygota</taxon>
        <taxon>Neoptera</taxon>
        <taxon>Paraneoptera</taxon>
        <taxon>Hemiptera</taxon>
        <taxon>Sternorrhyncha</taxon>
        <taxon>Aphidomorpha</taxon>
        <taxon>Aphidoidea</taxon>
        <taxon>Aphididae</taxon>
        <taxon>Lachninae</taxon>
        <taxon>Cinara</taxon>
    </lineage>
</organism>
<dbReference type="InterPro" id="IPR019734">
    <property type="entry name" value="TPR_rpt"/>
</dbReference>
<keyword evidence="4" id="KW-1185">Reference proteome</keyword>
<dbReference type="GO" id="GO:0036158">
    <property type="term" value="P:outer dynein arm assembly"/>
    <property type="evidence" value="ECO:0007669"/>
    <property type="project" value="TreeGrafter"/>
</dbReference>
<dbReference type="PANTHER" id="PTHR46492:SF1">
    <property type="entry name" value="DYNEIN AXONEMAL ASSEMBLY FACTOR 4"/>
    <property type="match status" value="1"/>
</dbReference>
<dbReference type="SUPFAM" id="SSF48452">
    <property type="entry name" value="TPR-like"/>
    <property type="match status" value="1"/>
</dbReference>
<dbReference type="InterPro" id="IPR052004">
    <property type="entry name" value="Dynein_assembly_factor_4"/>
</dbReference>